<reference evidence="3" key="2">
    <citation type="submission" date="2015-01" db="EMBL/GenBank/DDBJ databases">
        <title>Evolutionary Origins and Diversification of the Mycorrhizal Mutualists.</title>
        <authorList>
            <consortium name="DOE Joint Genome Institute"/>
            <consortium name="Mycorrhizal Genomics Consortium"/>
            <person name="Kohler A."/>
            <person name="Kuo A."/>
            <person name="Nagy L.G."/>
            <person name="Floudas D."/>
            <person name="Copeland A."/>
            <person name="Barry K.W."/>
            <person name="Cichocki N."/>
            <person name="Veneault-Fourrey C."/>
            <person name="LaButti K."/>
            <person name="Lindquist E.A."/>
            <person name="Lipzen A."/>
            <person name="Lundell T."/>
            <person name="Morin E."/>
            <person name="Murat C."/>
            <person name="Riley R."/>
            <person name="Ohm R."/>
            <person name="Sun H."/>
            <person name="Tunlid A."/>
            <person name="Henrissat B."/>
            <person name="Grigoriev I.V."/>
            <person name="Hibbett D.S."/>
            <person name="Martin F."/>
        </authorList>
    </citation>
    <scope>NUCLEOTIDE SEQUENCE [LARGE SCALE GENOMIC DNA]</scope>
    <source>
        <strain evidence="3">Foug A</strain>
    </source>
</reference>
<gene>
    <name evidence="2" type="ORF">SCLCIDRAFT_927546</name>
</gene>
<evidence type="ECO:0000313" key="2">
    <source>
        <dbReference type="EMBL" id="KIM60748.1"/>
    </source>
</evidence>
<protein>
    <submittedName>
        <fullName evidence="2">Uncharacterized protein</fullName>
    </submittedName>
</protein>
<dbReference type="InParanoid" id="A0A0C2ZGF2"/>
<evidence type="ECO:0000256" key="1">
    <source>
        <dbReference type="SAM" id="MobiDB-lite"/>
    </source>
</evidence>
<feature type="region of interest" description="Disordered" evidence="1">
    <location>
        <begin position="90"/>
        <end position="120"/>
    </location>
</feature>
<dbReference type="Proteomes" id="UP000053989">
    <property type="component" value="Unassembled WGS sequence"/>
</dbReference>
<proteinExistence type="predicted"/>
<name>A0A0C2ZGF2_9AGAM</name>
<accession>A0A0C2ZGF2</accession>
<evidence type="ECO:0000313" key="3">
    <source>
        <dbReference type="Proteomes" id="UP000053989"/>
    </source>
</evidence>
<sequence length="136" mass="15004">MPLKISPLDSQNHEVNCLHQIILRRGRDRYKYSGPTGPYHRHASMQRPRCVYGVKGYMWAPATYRACSTLRPSSSEMPRADFCTGHSCPSTASTTRGDHSAHRILPASSDSGSRKVTKVSAPMPSGLATLFDNKAK</sequence>
<dbReference type="HOGENOM" id="CLU_1876664_0_0_1"/>
<dbReference type="EMBL" id="KN822058">
    <property type="protein sequence ID" value="KIM60748.1"/>
    <property type="molecule type" value="Genomic_DNA"/>
</dbReference>
<reference evidence="2 3" key="1">
    <citation type="submission" date="2014-04" db="EMBL/GenBank/DDBJ databases">
        <authorList>
            <consortium name="DOE Joint Genome Institute"/>
            <person name="Kuo A."/>
            <person name="Kohler A."/>
            <person name="Nagy L.G."/>
            <person name="Floudas D."/>
            <person name="Copeland A."/>
            <person name="Barry K.W."/>
            <person name="Cichocki N."/>
            <person name="Veneault-Fourrey C."/>
            <person name="LaButti K."/>
            <person name="Lindquist E.A."/>
            <person name="Lipzen A."/>
            <person name="Lundell T."/>
            <person name="Morin E."/>
            <person name="Murat C."/>
            <person name="Sun H."/>
            <person name="Tunlid A."/>
            <person name="Henrissat B."/>
            <person name="Grigoriev I.V."/>
            <person name="Hibbett D.S."/>
            <person name="Martin F."/>
            <person name="Nordberg H.P."/>
            <person name="Cantor M.N."/>
            <person name="Hua S.X."/>
        </authorList>
    </citation>
    <scope>NUCLEOTIDE SEQUENCE [LARGE SCALE GENOMIC DNA]</scope>
    <source>
        <strain evidence="2 3">Foug A</strain>
    </source>
</reference>
<organism evidence="2 3">
    <name type="scientific">Scleroderma citrinum Foug A</name>
    <dbReference type="NCBI Taxonomy" id="1036808"/>
    <lineage>
        <taxon>Eukaryota</taxon>
        <taxon>Fungi</taxon>
        <taxon>Dikarya</taxon>
        <taxon>Basidiomycota</taxon>
        <taxon>Agaricomycotina</taxon>
        <taxon>Agaricomycetes</taxon>
        <taxon>Agaricomycetidae</taxon>
        <taxon>Boletales</taxon>
        <taxon>Sclerodermatineae</taxon>
        <taxon>Sclerodermataceae</taxon>
        <taxon>Scleroderma</taxon>
    </lineage>
</organism>
<dbReference type="AlphaFoldDB" id="A0A0C2ZGF2"/>
<keyword evidence="3" id="KW-1185">Reference proteome</keyword>